<evidence type="ECO:0000256" key="1">
    <source>
        <dbReference type="ARBA" id="ARBA00004123"/>
    </source>
</evidence>
<keyword evidence="8" id="KW-1185">Reference proteome</keyword>
<sequence>MDLSTIRKKLQKKDQYHYTSPEELVTDVRLMFRNCAKFNYTEWLFFLLQPDSEVAEAGRCLHVFFEGKLKEIYPERHFPSMQQEDSDSEETESRNSKIPPQDFQWPSYGQECIQPKRRRRHPVRLP</sequence>
<keyword evidence="2 4" id="KW-0103">Bromodomain</keyword>
<dbReference type="InterPro" id="IPR036427">
    <property type="entry name" value="Bromodomain-like_sf"/>
</dbReference>
<keyword evidence="3" id="KW-0539">Nucleus</keyword>
<accession>A0A850X3T0</accession>
<dbReference type="GO" id="GO:0000785">
    <property type="term" value="C:chromatin"/>
    <property type="evidence" value="ECO:0007669"/>
    <property type="project" value="TreeGrafter"/>
</dbReference>
<dbReference type="Pfam" id="PF00439">
    <property type="entry name" value="Bromodomain"/>
    <property type="match status" value="1"/>
</dbReference>
<dbReference type="PANTHER" id="PTHR45915:SF7">
    <property type="entry name" value="TRIPARTITE MOTIF-CONTAINING PROTEIN 66"/>
    <property type="match status" value="1"/>
</dbReference>
<dbReference type="AlphaFoldDB" id="A0A850X3T0"/>
<gene>
    <name evidence="7" type="primary">Trim66_1</name>
    <name evidence="7" type="ORF">PIACAY_R14836</name>
</gene>
<reference evidence="7" key="1">
    <citation type="submission" date="2019-09" db="EMBL/GenBank/DDBJ databases">
        <title>Bird 10,000 Genomes (B10K) Project - Family phase.</title>
        <authorList>
            <person name="Zhang G."/>
        </authorList>
    </citation>
    <scope>NUCLEOTIDE SEQUENCE</scope>
    <source>
        <strain evidence="7">B10K-DU-008-47</strain>
        <tissue evidence="7">Mixed tissue sample</tissue>
    </source>
</reference>
<proteinExistence type="predicted"/>
<dbReference type="PROSITE" id="PS50014">
    <property type="entry name" value="BROMODOMAIN_2"/>
    <property type="match status" value="1"/>
</dbReference>
<evidence type="ECO:0000313" key="8">
    <source>
        <dbReference type="Proteomes" id="UP000653271"/>
    </source>
</evidence>
<feature type="non-terminal residue" evidence="7">
    <location>
        <position position="1"/>
    </location>
</feature>
<dbReference type="OrthoDB" id="1870062at2759"/>
<dbReference type="InterPro" id="IPR001487">
    <property type="entry name" value="Bromodomain"/>
</dbReference>
<evidence type="ECO:0000256" key="4">
    <source>
        <dbReference type="PROSITE-ProRule" id="PRU00035"/>
    </source>
</evidence>
<feature type="compositionally biased region" description="Basic residues" evidence="5">
    <location>
        <begin position="115"/>
        <end position="126"/>
    </location>
</feature>
<protein>
    <submittedName>
        <fullName evidence="7">TRI66 protein</fullName>
    </submittedName>
</protein>
<dbReference type="EMBL" id="WAAB01014036">
    <property type="protein sequence ID" value="NWH76534.1"/>
    <property type="molecule type" value="Genomic_DNA"/>
</dbReference>
<feature type="region of interest" description="Disordered" evidence="5">
    <location>
        <begin position="75"/>
        <end position="126"/>
    </location>
</feature>
<evidence type="ECO:0000256" key="5">
    <source>
        <dbReference type="SAM" id="MobiDB-lite"/>
    </source>
</evidence>
<dbReference type="GO" id="GO:0005634">
    <property type="term" value="C:nucleus"/>
    <property type="evidence" value="ECO:0007669"/>
    <property type="project" value="UniProtKB-SubCell"/>
</dbReference>
<dbReference type="PANTHER" id="PTHR45915">
    <property type="entry name" value="TRANSCRIPTION INTERMEDIARY FACTOR"/>
    <property type="match status" value="1"/>
</dbReference>
<feature type="domain" description="Bromo" evidence="6">
    <location>
        <begin position="1"/>
        <end position="46"/>
    </location>
</feature>
<dbReference type="Gene3D" id="1.20.920.10">
    <property type="entry name" value="Bromodomain-like"/>
    <property type="match status" value="1"/>
</dbReference>
<comment type="caution">
    <text evidence="7">The sequence shown here is derived from an EMBL/GenBank/DDBJ whole genome shotgun (WGS) entry which is preliminary data.</text>
</comment>
<dbReference type="SUPFAM" id="SSF47370">
    <property type="entry name" value="Bromodomain"/>
    <property type="match status" value="1"/>
</dbReference>
<evidence type="ECO:0000256" key="3">
    <source>
        <dbReference type="ARBA" id="ARBA00023242"/>
    </source>
</evidence>
<dbReference type="Proteomes" id="UP000653271">
    <property type="component" value="Unassembled WGS sequence"/>
</dbReference>
<feature type="non-terminal residue" evidence="7">
    <location>
        <position position="126"/>
    </location>
</feature>
<name>A0A850X3T0_PIACA</name>
<evidence type="ECO:0000313" key="7">
    <source>
        <dbReference type="EMBL" id="NWH76534.1"/>
    </source>
</evidence>
<evidence type="ECO:0000256" key="2">
    <source>
        <dbReference type="ARBA" id="ARBA00023117"/>
    </source>
</evidence>
<evidence type="ECO:0000259" key="6">
    <source>
        <dbReference type="PROSITE" id="PS50014"/>
    </source>
</evidence>
<comment type="subcellular location">
    <subcellularLocation>
        <location evidence="1">Nucleus</location>
    </subcellularLocation>
</comment>
<organism evidence="7 8">
    <name type="scientific">Piaya cayana</name>
    <name type="common">Common squirrel cuckoo</name>
    <dbReference type="NCBI Taxonomy" id="33601"/>
    <lineage>
        <taxon>Eukaryota</taxon>
        <taxon>Metazoa</taxon>
        <taxon>Chordata</taxon>
        <taxon>Craniata</taxon>
        <taxon>Vertebrata</taxon>
        <taxon>Euteleostomi</taxon>
        <taxon>Archelosauria</taxon>
        <taxon>Archosauria</taxon>
        <taxon>Dinosauria</taxon>
        <taxon>Saurischia</taxon>
        <taxon>Theropoda</taxon>
        <taxon>Coelurosauria</taxon>
        <taxon>Aves</taxon>
        <taxon>Neognathae</taxon>
        <taxon>Neoaves</taxon>
        <taxon>Otidimorphae</taxon>
        <taxon>Cuculiformes</taxon>
        <taxon>Coccyzidae</taxon>
        <taxon>Piaya</taxon>
    </lineage>
</organism>